<sequence length="199" mass="21576">MVVVSGQARQNSGSWRHAWWVAVLAIFVGLVLASAPAASQPAFASEHSLKAAFIYKFIGYVDWPAQAFESEQAPIVIAVRGDDRLLAELREIVADRFVKDRPLVVADAAGEARAQAAHVLYVAGSPDHYLPELPPQDTTGATLLITEFEGALDAGSMINFRTVDRRLRFEVSLESAEREGLKLSSRLLAVALHVRTGGP</sequence>
<dbReference type="AlphaFoldDB" id="A0A6C0U1I1"/>
<dbReference type="EMBL" id="CP048711">
    <property type="protein sequence ID" value="QIB64837.1"/>
    <property type="molecule type" value="Genomic_DNA"/>
</dbReference>
<accession>A0A6C0U1I1</accession>
<protein>
    <submittedName>
        <fullName evidence="1">YfiR family protein</fullName>
    </submittedName>
</protein>
<name>A0A6C0U1I1_9GAMM</name>
<reference evidence="1 2" key="1">
    <citation type="submission" date="2020-02" db="EMBL/GenBank/DDBJ databases">
        <title>Genome sequencing for Kineobactrum sp. M2.</title>
        <authorList>
            <person name="Park S.-J."/>
        </authorList>
    </citation>
    <scope>NUCLEOTIDE SEQUENCE [LARGE SCALE GENOMIC DNA]</scope>
    <source>
        <strain evidence="1 2">M2</strain>
    </source>
</reference>
<proteinExistence type="predicted"/>
<dbReference type="KEGG" id="kim:G3T16_04985"/>
<dbReference type="Proteomes" id="UP000477680">
    <property type="component" value="Chromosome"/>
</dbReference>
<dbReference type="Pfam" id="PF13689">
    <property type="entry name" value="DUF4154"/>
    <property type="match status" value="1"/>
</dbReference>
<evidence type="ECO:0000313" key="1">
    <source>
        <dbReference type="EMBL" id="QIB64837.1"/>
    </source>
</evidence>
<dbReference type="RefSeq" id="WP_163494086.1">
    <property type="nucleotide sequence ID" value="NZ_CP048711.1"/>
</dbReference>
<dbReference type="InterPro" id="IPR025293">
    <property type="entry name" value="YfiR/HmsC-like"/>
</dbReference>
<organism evidence="1 2">
    <name type="scientific">Kineobactrum salinum</name>
    <dbReference type="NCBI Taxonomy" id="2708301"/>
    <lineage>
        <taxon>Bacteria</taxon>
        <taxon>Pseudomonadati</taxon>
        <taxon>Pseudomonadota</taxon>
        <taxon>Gammaproteobacteria</taxon>
        <taxon>Cellvibrionales</taxon>
        <taxon>Halieaceae</taxon>
        <taxon>Kineobactrum</taxon>
    </lineage>
</organism>
<keyword evidence="2" id="KW-1185">Reference proteome</keyword>
<evidence type="ECO:0000313" key="2">
    <source>
        <dbReference type="Proteomes" id="UP000477680"/>
    </source>
</evidence>
<gene>
    <name evidence="1" type="ORF">G3T16_04985</name>
</gene>